<sequence length="114" mass="13470">MVLNHSHNTKCRGPPVESFLWFHWRFVELVWSFHVMVRICPQLTSPYTAHALRLEKRVTRPCVDKSLIPRFELWLSSAMESRRVVASWPLVLGWLETSHYSLLEYTECNCIVIV</sequence>
<name>A0AAN9MS95_CANGL</name>
<proteinExistence type="predicted"/>
<evidence type="ECO:0000313" key="2">
    <source>
        <dbReference type="Proteomes" id="UP001367508"/>
    </source>
</evidence>
<gene>
    <name evidence="1" type="ORF">VNO77_02043</name>
</gene>
<reference evidence="1 2" key="1">
    <citation type="submission" date="2024-01" db="EMBL/GenBank/DDBJ databases">
        <title>The genomes of 5 underutilized Papilionoideae crops provide insights into root nodulation and disease resistanc.</title>
        <authorList>
            <person name="Jiang F."/>
        </authorList>
    </citation>
    <scope>NUCLEOTIDE SEQUENCE [LARGE SCALE GENOMIC DNA]</scope>
    <source>
        <strain evidence="1">LVBAO_FW01</strain>
        <tissue evidence="1">Leaves</tissue>
    </source>
</reference>
<dbReference type="Proteomes" id="UP001367508">
    <property type="component" value="Unassembled WGS sequence"/>
</dbReference>
<organism evidence="1 2">
    <name type="scientific">Canavalia gladiata</name>
    <name type="common">Sword bean</name>
    <name type="synonym">Dolichos gladiatus</name>
    <dbReference type="NCBI Taxonomy" id="3824"/>
    <lineage>
        <taxon>Eukaryota</taxon>
        <taxon>Viridiplantae</taxon>
        <taxon>Streptophyta</taxon>
        <taxon>Embryophyta</taxon>
        <taxon>Tracheophyta</taxon>
        <taxon>Spermatophyta</taxon>
        <taxon>Magnoliopsida</taxon>
        <taxon>eudicotyledons</taxon>
        <taxon>Gunneridae</taxon>
        <taxon>Pentapetalae</taxon>
        <taxon>rosids</taxon>
        <taxon>fabids</taxon>
        <taxon>Fabales</taxon>
        <taxon>Fabaceae</taxon>
        <taxon>Papilionoideae</taxon>
        <taxon>50 kb inversion clade</taxon>
        <taxon>NPAAA clade</taxon>
        <taxon>indigoferoid/millettioid clade</taxon>
        <taxon>Phaseoleae</taxon>
        <taxon>Canavalia</taxon>
    </lineage>
</organism>
<evidence type="ECO:0000313" key="1">
    <source>
        <dbReference type="EMBL" id="KAK7360070.1"/>
    </source>
</evidence>
<accession>A0AAN9MS95</accession>
<dbReference type="AlphaFoldDB" id="A0AAN9MS95"/>
<keyword evidence="2" id="KW-1185">Reference proteome</keyword>
<dbReference type="EMBL" id="JAYMYQ010000001">
    <property type="protein sequence ID" value="KAK7360070.1"/>
    <property type="molecule type" value="Genomic_DNA"/>
</dbReference>
<comment type="caution">
    <text evidence="1">The sequence shown here is derived from an EMBL/GenBank/DDBJ whole genome shotgun (WGS) entry which is preliminary data.</text>
</comment>
<protein>
    <submittedName>
        <fullName evidence="1">Uncharacterized protein</fullName>
    </submittedName>
</protein>